<keyword evidence="2" id="KW-1185">Reference proteome</keyword>
<dbReference type="AlphaFoldDB" id="A0ABD2PJ44"/>
<dbReference type="Proteomes" id="UP001626550">
    <property type="component" value="Unassembled WGS sequence"/>
</dbReference>
<evidence type="ECO:0000313" key="1">
    <source>
        <dbReference type="EMBL" id="KAL3307439.1"/>
    </source>
</evidence>
<sequence>MAPPSKDETSVVVTPEQILPPINRCFERLSEVQWSLIENDTCDSGVQSVLADMISEIIQVASAGILKRILP</sequence>
<feature type="non-terminal residue" evidence="1">
    <location>
        <position position="71"/>
    </location>
</feature>
<dbReference type="EMBL" id="JBJKFK010007343">
    <property type="protein sequence ID" value="KAL3307439.1"/>
    <property type="molecule type" value="Genomic_DNA"/>
</dbReference>
<comment type="caution">
    <text evidence="1">The sequence shown here is derived from an EMBL/GenBank/DDBJ whole genome shotgun (WGS) entry which is preliminary data.</text>
</comment>
<accession>A0ABD2PJ44</accession>
<reference evidence="1 2" key="1">
    <citation type="submission" date="2024-11" db="EMBL/GenBank/DDBJ databases">
        <title>Adaptive evolution of stress response genes in parasites aligns with host niche diversity.</title>
        <authorList>
            <person name="Hahn C."/>
            <person name="Resl P."/>
        </authorList>
    </citation>
    <scope>NUCLEOTIDE SEQUENCE [LARGE SCALE GENOMIC DNA]</scope>
    <source>
        <strain evidence="1">EGGRZ-B1_66</strain>
        <tissue evidence="1">Body</tissue>
    </source>
</reference>
<gene>
    <name evidence="1" type="ORF">Ciccas_014044</name>
</gene>
<protein>
    <submittedName>
        <fullName evidence="1">Uncharacterized protein</fullName>
    </submittedName>
</protein>
<proteinExistence type="predicted"/>
<name>A0ABD2PJ44_9PLAT</name>
<evidence type="ECO:0000313" key="2">
    <source>
        <dbReference type="Proteomes" id="UP001626550"/>
    </source>
</evidence>
<organism evidence="1 2">
    <name type="scientific">Cichlidogyrus casuarinus</name>
    <dbReference type="NCBI Taxonomy" id="1844966"/>
    <lineage>
        <taxon>Eukaryota</taxon>
        <taxon>Metazoa</taxon>
        <taxon>Spiralia</taxon>
        <taxon>Lophotrochozoa</taxon>
        <taxon>Platyhelminthes</taxon>
        <taxon>Monogenea</taxon>
        <taxon>Monopisthocotylea</taxon>
        <taxon>Dactylogyridea</taxon>
        <taxon>Ancyrocephalidae</taxon>
        <taxon>Cichlidogyrus</taxon>
    </lineage>
</organism>